<keyword evidence="4" id="KW-1185">Reference proteome</keyword>
<dbReference type="EMBL" id="FTOE01000001">
    <property type="protein sequence ID" value="SIS43566.1"/>
    <property type="molecule type" value="Genomic_DNA"/>
</dbReference>
<dbReference type="InterPro" id="IPR011234">
    <property type="entry name" value="Fumarylacetoacetase-like_C"/>
</dbReference>
<proteinExistence type="predicted"/>
<sequence>MAYQHRFVNGQACELTLGKIVCVGRNYADHAKELNNPIPTEPMLFIKPSTAALELEQDFSIPVGLGSVHFETEMSVLIGKTLCKASELSAKEAIAGVGVGLDLTLRDLQDGLKSKGHPWEKAKAFDGACPLSAFVTPDQVDDLQNVQIRLTVNGDVRQDGNSAYMLNQVLPLISYISQFFTLEPGDVVMTGTPAGVGPILQGDQLEVELVSIVSARTSVIAA</sequence>
<dbReference type="RefSeq" id="WP_054342699.1">
    <property type="nucleotide sequence ID" value="NZ_FTOE01000001.1"/>
</dbReference>
<protein>
    <submittedName>
        <fullName evidence="3">2-keto-4-pentenoate hydratase/2-oxohepta-3-ene-1,7-dioic acid hydratase (Catechol pathway)</fullName>
    </submittedName>
</protein>
<dbReference type="NCBIfam" id="NF007967">
    <property type="entry name" value="PRK10691.1"/>
    <property type="match status" value="1"/>
</dbReference>
<dbReference type="Gene3D" id="3.90.850.10">
    <property type="entry name" value="Fumarylacetoacetase-like, C-terminal domain"/>
    <property type="match status" value="1"/>
</dbReference>
<organism evidence="3 4">
    <name type="scientific">Neptunomonas antarctica</name>
    <dbReference type="NCBI Taxonomy" id="619304"/>
    <lineage>
        <taxon>Bacteria</taxon>
        <taxon>Pseudomonadati</taxon>
        <taxon>Pseudomonadota</taxon>
        <taxon>Gammaproteobacteria</taxon>
        <taxon>Oceanospirillales</taxon>
        <taxon>Oceanospirillaceae</taxon>
        <taxon>Neptunomonas</taxon>
    </lineage>
</organism>
<evidence type="ECO:0000259" key="2">
    <source>
        <dbReference type="Pfam" id="PF01557"/>
    </source>
</evidence>
<evidence type="ECO:0000313" key="4">
    <source>
        <dbReference type="Proteomes" id="UP000185999"/>
    </source>
</evidence>
<keyword evidence="1" id="KW-0479">Metal-binding</keyword>
<evidence type="ECO:0000256" key="1">
    <source>
        <dbReference type="ARBA" id="ARBA00022723"/>
    </source>
</evidence>
<feature type="domain" description="Fumarylacetoacetase-like C-terminal" evidence="2">
    <location>
        <begin position="19"/>
        <end position="219"/>
    </location>
</feature>
<dbReference type="PANTHER" id="PTHR11820:SF7">
    <property type="entry name" value="ACYLPYRUVASE FAHD1, MITOCHONDRIAL"/>
    <property type="match status" value="1"/>
</dbReference>
<dbReference type="InterPro" id="IPR036663">
    <property type="entry name" value="Fumarylacetoacetase_C_sf"/>
</dbReference>
<dbReference type="Pfam" id="PF01557">
    <property type="entry name" value="FAA_hydrolase"/>
    <property type="match status" value="1"/>
</dbReference>
<dbReference type="GO" id="GO:0018773">
    <property type="term" value="F:acetylpyruvate hydrolase activity"/>
    <property type="evidence" value="ECO:0007669"/>
    <property type="project" value="TreeGrafter"/>
</dbReference>
<reference evidence="4" key="1">
    <citation type="submission" date="2017-01" db="EMBL/GenBank/DDBJ databases">
        <authorList>
            <person name="Varghese N."/>
            <person name="Submissions S."/>
        </authorList>
    </citation>
    <scope>NUCLEOTIDE SEQUENCE [LARGE SCALE GENOMIC DNA]</scope>
    <source>
        <strain evidence="4">DSM 22306</strain>
    </source>
</reference>
<dbReference type="AlphaFoldDB" id="A0A1N7J2U6"/>
<dbReference type="GO" id="GO:0046872">
    <property type="term" value="F:metal ion binding"/>
    <property type="evidence" value="ECO:0007669"/>
    <property type="project" value="UniProtKB-KW"/>
</dbReference>
<accession>A0A1N7J2U6</accession>
<name>A0A1N7J2U6_9GAMM</name>
<evidence type="ECO:0000313" key="3">
    <source>
        <dbReference type="EMBL" id="SIS43566.1"/>
    </source>
</evidence>
<dbReference type="SUPFAM" id="SSF56529">
    <property type="entry name" value="FAH"/>
    <property type="match status" value="1"/>
</dbReference>
<gene>
    <name evidence="3" type="ORF">SAMN05421760_101516</name>
</gene>
<dbReference type="Proteomes" id="UP000185999">
    <property type="component" value="Unassembled WGS sequence"/>
</dbReference>
<dbReference type="STRING" id="619304.SAMN05421760_101516"/>
<dbReference type="PANTHER" id="PTHR11820">
    <property type="entry name" value="ACYLPYRUVASE"/>
    <property type="match status" value="1"/>
</dbReference>
<dbReference type="OrthoDB" id="9805307at2"/>